<evidence type="ECO:0000256" key="3">
    <source>
        <dbReference type="ARBA" id="ARBA00022801"/>
    </source>
</evidence>
<dbReference type="NCBIfam" id="TIGR00040">
    <property type="entry name" value="yfcE"/>
    <property type="match status" value="1"/>
</dbReference>
<protein>
    <recommendedName>
        <fullName evidence="4">Phosphoesterase</fullName>
        <ecNumber evidence="4">3.1.4.-</ecNumber>
    </recommendedName>
</protein>
<comment type="similarity">
    <text evidence="1 4">Belongs to the metallophosphoesterase superfamily. YfcE family.</text>
</comment>
<evidence type="ECO:0000313" key="7">
    <source>
        <dbReference type="Proteomes" id="UP001317705"/>
    </source>
</evidence>
<dbReference type="InterPro" id="IPR029052">
    <property type="entry name" value="Metallo-depent_PP-like"/>
</dbReference>
<dbReference type="CDD" id="cd00841">
    <property type="entry name" value="MPP_YfcE"/>
    <property type="match status" value="1"/>
</dbReference>
<dbReference type="SUPFAM" id="SSF56300">
    <property type="entry name" value="Metallo-dependent phosphatases"/>
    <property type="match status" value="1"/>
</dbReference>
<organism evidence="6 7">
    <name type="scientific">Geotalea uraniireducens</name>
    <dbReference type="NCBI Taxonomy" id="351604"/>
    <lineage>
        <taxon>Bacteria</taxon>
        <taxon>Pseudomonadati</taxon>
        <taxon>Thermodesulfobacteriota</taxon>
        <taxon>Desulfuromonadia</taxon>
        <taxon>Geobacterales</taxon>
        <taxon>Geobacteraceae</taxon>
        <taxon>Geotalea</taxon>
    </lineage>
</organism>
<proteinExistence type="inferred from homology"/>
<sequence>MRIIVISDTHGNSAAIFQLLDSTGNIDAVIHLGDETGDTEHLELATTATIVRIAGNCDAASPFPRELTLELGGKRFFLTHGDRYGVKTTLENLRRKAAVERADVVLYGHTHLAAINKLDGRLYVNPGCLKRGCASPGYALLTLDGQALSAELVPLPA</sequence>
<dbReference type="PROSITE" id="PS01269">
    <property type="entry name" value="UPF0025"/>
    <property type="match status" value="1"/>
</dbReference>
<feature type="domain" description="Calcineurin-like phosphoesterase" evidence="5">
    <location>
        <begin position="1"/>
        <end position="144"/>
    </location>
</feature>
<evidence type="ECO:0000259" key="5">
    <source>
        <dbReference type="Pfam" id="PF12850"/>
    </source>
</evidence>
<accession>A0ABN6VS04</accession>
<dbReference type="PANTHER" id="PTHR11124">
    <property type="entry name" value="VACUOLAR SORTING PROTEIN VPS29"/>
    <property type="match status" value="1"/>
</dbReference>
<dbReference type="Pfam" id="PF12850">
    <property type="entry name" value="Metallophos_2"/>
    <property type="match status" value="1"/>
</dbReference>
<comment type="cofactor">
    <cofactor evidence="4">
        <name>a divalent metal cation</name>
        <dbReference type="ChEBI" id="CHEBI:60240"/>
    </cofactor>
</comment>
<dbReference type="Gene3D" id="3.60.21.10">
    <property type="match status" value="1"/>
</dbReference>
<dbReference type="InterPro" id="IPR024654">
    <property type="entry name" value="Calcineurin-like_PHP_lpxH"/>
</dbReference>
<dbReference type="Proteomes" id="UP001317705">
    <property type="component" value="Chromosome"/>
</dbReference>
<dbReference type="InterPro" id="IPR041802">
    <property type="entry name" value="MPP_YfcE"/>
</dbReference>
<gene>
    <name evidence="6" type="ORF">GURASL_17620</name>
</gene>
<keyword evidence="7" id="KW-1185">Reference proteome</keyword>
<evidence type="ECO:0000256" key="1">
    <source>
        <dbReference type="ARBA" id="ARBA00008950"/>
    </source>
</evidence>
<evidence type="ECO:0000256" key="2">
    <source>
        <dbReference type="ARBA" id="ARBA00022723"/>
    </source>
</evidence>
<dbReference type="RefSeq" id="WP_282003530.1">
    <property type="nucleotide sequence ID" value="NZ_AP027151.1"/>
</dbReference>
<keyword evidence="2 4" id="KW-0479">Metal-binding</keyword>
<name>A0ABN6VS04_9BACT</name>
<evidence type="ECO:0000256" key="4">
    <source>
        <dbReference type="RuleBase" id="RU362039"/>
    </source>
</evidence>
<dbReference type="EC" id="3.1.4.-" evidence="4"/>
<reference evidence="6 7" key="1">
    <citation type="submission" date="2022-12" db="EMBL/GenBank/DDBJ databases">
        <title>Polyphasic characterization of Geotalea uranireducens NIT-SL11 newly isolated from a complex of sewage sludge and microbially reduced graphene oxide.</title>
        <authorList>
            <person name="Xie L."/>
            <person name="Yoshida N."/>
            <person name="Meng L."/>
        </authorList>
    </citation>
    <scope>NUCLEOTIDE SEQUENCE [LARGE SCALE GENOMIC DNA]</scope>
    <source>
        <strain evidence="6 7">NIT-SL11</strain>
    </source>
</reference>
<keyword evidence="3" id="KW-0378">Hydrolase</keyword>
<dbReference type="InterPro" id="IPR020935">
    <property type="entry name" value="PdiEstase_YfcE_CS"/>
</dbReference>
<evidence type="ECO:0000313" key="6">
    <source>
        <dbReference type="EMBL" id="BDV42839.1"/>
    </source>
</evidence>
<dbReference type="InterPro" id="IPR000979">
    <property type="entry name" value="Phosphodiesterase_MJ0936/Vps29"/>
</dbReference>
<dbReference type="EMBL" id="AP027151">
    <property type="protein sequence ID" value="BDV42839.1"/>
    <property type="molecule type" value="Genomic_DNA"/>
</dbReference>